<feature type="signal peptide" evidence="5">
    <location>
        <begin position="1"/>
        <end position="20"/>
    </location>
</feature>
<feature type="chain" id="PRO_5038600796" description="Carbohydrate-binding/sugar hydrolysis domain-containing protein" evidence="5">
    <location>
        <begin position="21"/>
        <end position="1098"/>
    </location>
</feature>
<dbReference type="EMBL" id="QRID01000003">
    <property type="protein sequence ID" value="RHG29968.1"/>
    <property type="molecule type" value="Genomic_DNA"/>
</dbReference>
<evidence type="ECO:0000313" key="8">
    <source>
        <dbReference type="Proteomes" id="UP000284051"/>
    </source>
</evidence>
<organism evidence="7 8">
    <name type="scientific">Roseburia intestinalis</name>
    <dbReference type="NCBI Taxonomy" id="166486"/>
    <lineage>
        <taxon>Bacteria</taxon>
        <taxon>Bacillati</taxon>
        <taxon>Bacillota</taxon>
        <taxon>Clostridia</taxon>
        <taxon>Lachnospirales</taxon>
        <taxon>Lachnospiraceae</taxon>
        <taxon>Roseburia</taxon>
    </lineage>
</organism>
<dbReference type="InterPro" id="IPR024535">
    <property type="entry name" value="RHGA/B-epi-like_pectate_lyase"/>
</dbReference>
<dbReference type="PANTHER" id="PTHR22990">
    <property type="entry name" value="F-BOX ONLY PROTEIN"/>
    <property type="match status" value="1"/>
</dbReference>
<dbReference type="PANTHER" id="PTHR22990:SF15">
    <property type="entry name" value="F-BOX ONLY PROTEIN 10"/>
    <property type="match status" value="1"/>
</dbReference>
<feature type="domain" description="Carbohydrate-binding/sugar hydrolysis" evidence="6">
    <location>
        <begin position="539"/>
        <end position="695"/>
    </location>
</feature>
<keyword evidence="5" id="KW-0732">Signal</keyword>
<dbReference type="SUPFAM" id="SSF52058">
    <property type="entry name" value="L domain-like"/>
    <property type="match status" value="1"/>
</dbReference>
<keyword evidence="2" id="KW-0677">Repeat</keyword>
<proteinExistence type="predicted"/>
<sequence>MKIKQLMAIGLSALMVTASAAPQTALAETLEEVTEASEMPEAVTEAETETAGNETEDAETETAGTEELETEETETSGTEELETDETETSETETAETENTEAAAETEIDETEDTELDTEIMTYGAGGLSVNVVSDYGADGTDKKADTTAFQNALNAVRDAGGGTVTVPNGKYYIDKSLVIYSDTTLSLSSGAEIIRTVYDVPMIRDYSGTQSEVLGGQGYGYAKNITITGGTWNGNVSGKSFATKEDIMRIYCATNVKISDCTIKGVCGDHHLDFASVDKINVSNVKFSGFVKLSTVDYSSLEKGDENQNELNSDTLSSITSEAVQFDMFEGKGCKNVTVSGCTFDGVLSGVGNHHEKENTSNIKILNNTFKNVENTCVNLYSFTTTEVSGNTATNVRSFARVYGGSDCTIDNNTISTYTDTAKSKFNMFRVSDKAVLTISNNTINGAGLAGIKLDGSSNANITGNKISKTPYNAITVNESTAMISKNTITNAGNIGVYFSKGKGSANNNTITEAALRGIGIQNKSQVTAISGNTITKGKEQGIYVSENSKVDSITKNTVKNSGTDAISILNATVTTIGGSTENKNTINTPGASGIYVSGAVVTEISSNEISDAAKTSGAAAIRLNNITTSVKVANNKLTASKQYGVYTTSATADITGNVIDTPALTGIYVKGGSGVKVTNNKISGNKGGSGIYLVEKASASGINGNTIANSKENGIYIKDSTAKTISENTITSPGTRGISFSAGKATTVSKNTITKPKQDGIYVAEKSKVTTIGGTKKEKNTITTAGVNGIAVKSAVVTTVSGNDITGSKSANIRVESATDAVTISQNTLTSASKQGISVNGRKIKINSNTVKKSGTYGIYIEGSKTNGSVTKNTVDKVTSGNGIRVCDGKISLTGNTVKNTKSQGIYVAKGTVTLKDNKVSGTKDKGFKAAGGKVYFVDGNAKMLLSGKKLIVQGAADSKSKSINIPAKVTVGNVSFDVTSIQDGAFKGNSKITDVTAGSGLKKIGNSAFEKCSKLKSVNVSSTKLNSIGKKAFYNCKLLTTVTLKTTKLTKSNVGADAFAKTNAKCTFKVPKNKVSAYKKIFKSKGAAAKIKVVKN</sequence>
<dbReference type="InterPro" id="IPR039448">
    <property type="entry name" value="Beta_helix"/>
</dbReference>
<feature type="domain" description="Carbohydrate-binding/sugar hydrolysis" evidence="6">
    <location>
        <begin position="732"/>
        <end position="910"/>
    </location>
</feature>
<dbReference type="Proteomes" id="UP000284051">
    <property type="component" value="Unassembled WGS sequence"/>
</dbReference>
<comment type="caution">
    <text evidence="7">The sequence shown here is derived from an EMBL/GenBank/DDBJ whole genome shotgun (WGS) entry which is preliminary data.</text>
</comment>
<dbReference type="InterPro" id="IPR032675">
    <property type="entry name" value="LRR_dom_sf"/>
</dbReference>
<keyword evidence="3" id="KW-0833">Ubl conjugation pathway</keyword>
<dbReference type="Pfam" id="PF12708">
    <property type="entry name" value="Pect-lyase_RHGA_epim"/>
    <property type="match status" value="1"/>
</dbReference>
<evidence type="ECO:0000256" key="2">
    <source>
        <dbReference type="ARBA" id="ARBA00022737"/>
    </source>
</evidence>
<dbReference type="Pfam" id="PF13306">
    <property type="entry name" value="LRR_5"/>
    <property type="match status" value="1"/>
</dbReference>
<dbReference type="InterPro" id="IPR006626">
    <property type="entry name" value="PbH1"/>
</dbReference>
<dbReference type="AlphaFoldDB" id="A0A3R6I8T4"/>
<gene>
    <name evidence="7" type="ORF">DW264_04095</name>
</gene>
<evidence type="ECO:0000256" key="5">
    <source>
        <dbReference type="SAM" id="SignalP"/>
    </source>
</evidence>
<evidence type="ECO:0000256" key="1">
    <source>
        <dbReference type="ARBA" id="ARBA00004906"/>
    </source>
</evidence>
<dbReference type="Pfam" id="PF13229">
    <property type="entry name" value="Beta_helix"/>
    <property type="match status" value="3"/>
</dbReference>
<dbReference type="InterPro" id="IPR026906">
    <property type="entry name" value="LRR_5"/>
</dbReference>
<dbReference type="SMART" id="SM00722">
    <property type="entry name" value="CASH"/>
    <property type="match status" value="2"/>
</dbReference>
<evidence type="ECO:0000256" key="4">
    <source>
        <dbReference type="SAM" id="MobiDB-lite"/>
    </source>
</evidence>
<comment type="pathway">
    <text evidence="1">Protein modification; protein ubiquitination.</text>
</comment>
<evidence type="ECO:0000313" key="7">
    <source>
        <dbReference type="EMBL" id="RHG29968.1"/>
    </source>
</evidence>
<dbReference type="InterPro" id="IPR012334">
    <property type="entry name" value="Pectin_lyas_fold"/>
</dbReference>
<dbReference type="RefSeq" id="WP_118772051.1">
    <property type="nucleotide sequence ID" value="NZ_QRID01000003.1"/>
</dbReference>
<dbReference type="InterPro" id="IPR051550">
    <property type="entry name" value="SCF-Subunits/Alg-Epimerases"/>
</dbReference>
<dbReference type="NCBIfam" id="TIGR03804">
    <property type="entry name" value="para_beta_helix"/>
    <property type="match status" value="2"/>
</dbReference>
<dbReference type="SUPFAM" id="SSF51126">
    <property type="entry name" value="Pectin lyase-like"/>
    <property type="match status" value="4"/>
</dbReference>
<evidence type="ECO:0000256" key="3">
    <source>
        <dbReference type="ARBA" id="ARBA00022786"/>
    </source>
</evidence>
<dbReference type="InterPro" id="IPR011050">
    <property type="entry name" value="Pectin_lyase_fold/virulence"/>
</dbReference>
<feature type="compositionally biased region" description="Acidic residues" evidence="4">
    <location>
        <begin position="44"/>
        <end position="110"/>
    </location>
</feature>
<reference evidence="7 8" key="1">
    <citation type="submission" date="2018-08" db="EMBL/GenBank/DDBJ databases">
        <title>A genome reference for cultivated species of the human gut microbiota.</title>
        <authorList>
            <person name="Zou Y."/>
            <person name="Xue W."/>
            <person name="Luo G."/>
        </authorList>
    </citation>
    <scope>NUCLEOTIDE SEQUENCE [LARGE SCALE GENOMIC DNA]</scope>
    <source>
        <strain evidence="7 8">AM22-21LB</strain>
    </source>
</reference>
<dbReference type="Gene3D" id="2.160.20.10">
    <property type="entry name" value="Single-stranded right-handed beta-helix, Pectin lyase-like"/>
    <property type="match status" value="3"/>
</dbReference>
<protein>
    <recommendedName>
        <fullName evidence="6">Carbohydrate-binding/sugar hydrolysis domain-containing protein</fullName>
    </recommendedName>
</protein>
<feature type="region of interest" description="Disordered" evidence="4">
    <location>
        <begin position="28"/>
        <end position="110"/>
    </location>
</feature>
<dbReference type="Gene3D" id="3.80.10.10">
    <property type="entry name" value="Ribonuclease Inhibitor"/>
    <property type="match status" value="1"/>
</dbReference>
<name>A0A3R6I8T4_9FIRM</name>
<dbReference type="InterPro" id="IPR022441">
    <property type="entry name" value="Para_beta_helix_rpt-2"/>
</dbReference>
<dbReference type="InterPro" id="IPR006633">
    <property type="entry name" value="Carb-bd_sugar_hydrolysis-dom"/>
</dbReference>
<accession>A0A3R6I8T4</accession>
<evidence type="ECO:0000259" key="6">
    <source>
        <dbReference type="SMART" id="SM00722"/>
    </source>
</evidence>
<dbReference type="SMART" id="SM00710">
    <property type="entry name" value="PbH1"/>
    <property type="match status" value="22"/>
</dbReference>